<sequence>MKTKYILCDIEATGNRVDDAIIQIGMMVTDSLLYSKEVEIYSELNSSDRDMMYEAMEIHHITPEMLKGKAKLTQTDGYTKIKELNSSSNILIAHDAPSDISMLKREGIDIDMRVIDTLRCTKHLFGDLDAYRLQYLRYRLGLYRDEIEIADRLDIDIKPHEALSDVVVMKILLERLYLKLEEKYGYSSEDDIVKKLITLSSTPVKLERFSFGKYKGEHIDEIAHSDYRYLEWMYDNLKLDDDMRYTLELYL</sequence>
<dbReference type="Pfam" id="PF00929">
    <property type="entry name" value="RNase_T"/>
    <property type="match status" value="1"/>
</dbReference>
<dbReference type="InterPro" id="IPR013520">
    <property type="entry name" value="Ribonucl_H"/>
</dbReference>
<dbReference type="InterPro" id="IPR036397">
    <property type="entry name" value="RNaseH_sf"/>
</dbReference>
<dbReference type="Pfam" id="PF20600">
    <property type="entry name" value="ExoX-like_C"/>
    <property type="match status" value="1"/>
</dbReference>
<evidence type="ECO:0000259" key="1">
    <source>
        <dbReference type="SMART" id="SM00479"/>
    </source>
</evidence>
<organism evidence="2">
    <name type="scientific">hydrothermal vent metagenome</name>
    <dbReference type="NCBI Taxonomy" id="652676"/>
    <lineage>
        <taxon>unclassified sequences</taxon>
        <taxon>metagenomes</taxon>
        <taxon>ecological metagenomes</taxon>
    </lineage>
</organism>
<feature type="domain" description="Exonuclease" evidence="1">
    <location>
        <begin position="4"/>
        <end position="182"/>
    </location>
</feature>
<protein>
    <submittedName>
        <fullName evidence="2">Exonuclease</fullName>
    </submittedName>
</protein>
<keyword evidence="2" id="KW-0269">Exonuclease</keyword>
<dbReference type="SUPFAM" id="SSF53098">
    <property type="entry name" value="Ribonuclease H-like"/>
    <property type="match status" value="1"/>
</dbReference>
<dbReference type="GO" id="GO:0004527">
    <property type="term" value="F:exonuclease activity"/>
    <property type="evidence" value="ECO:0007669"/>
    <property type="project" value="UniProtKB-KW"/>
</dbReference>
<dbReference type="SMART" id="SM00479">
    <property type="entry name" value="EXOIII"/>
    <property type="match status" value="1"/>
</dbReference>
<name>A0A1W1BMD4_9ZZZZ</name>
<dbReference type="InterPro" id="IPR046768">
    <property type="entry name" value="ExoX-like_C"/>
</dbReference>
<accession>A0A1W1BMD4</accession>
<evidence type="ECO:0000313" key="2">
    <source>
        <dbReference type="EMBL" id="SFV54631.1"/>
    </source>
</evidence>
<dbReference type="GO" id="GO:0003676">
    <property type="term" value="F:nucleic acid binding"/>
    <property type="evidence" value="ECO:0007669"/>
    <property type="project" value="InterPro"/>
</dbReference>
<gene>
    <name evidence="2" type="ORF">MNB_SV-6-1707</name>
</gene>
<dbReference type="AlphaFoldDB" id="A0A1W1BMD4"/>
<dbReference type="EMBL" id="FPHC01000034">
    <property type="protein sequence ID" value="SFV54631.1"/>
    <property type="molecule type" value="Genomic_DNA"/>
</dbReference>
<keyword evidence="2" id="KW-0378">Hydrolase</keyword>
<dbReference type="Gene3D" id="3.30.420.10">
    <property type="entry name" value="Ribonuclease H-like superfamily/Ribonuclease H"/>
    <property type="match status" value="1"/>
</dbReference>
<reference evidence="2" key="1">
    <citation type="submission" date="2016-10" db="EMBL/GenBank/DDBJ databases">
        <authorList>
            <person name="de Groot N.N."/>
        </authorList>
    </citation>
    <scope>NUCLEOTIDE SEQUENCE</scope>
</reference>
<dbReference type="InterPro" id="IPR012337">
    <property type="entry name" value="RNaseH-like_sf"/>
</dbReference>
<keyword evidence="2" id="KW-0540">Nuclease</keyword>
<proteinExistence type="predicted"/>
<dbReference type="CDD" id="cd06127">
    <property type="entry name" value="DEDDh"/>
    <property type="match status" value="1"/>
</dbReference>